<keyword evidence="4" id="KW-1185">Reference proteome</keyword>
<evidence type="ECO:0000313" key="3">
    <source>
        <dbReference type="EMBL" id="AUG49569.1"/>
    </source>
</evidence>
<sequence length="177" mass="19822">MSDDDSQSAVELVEEAADHLKNSAEHERRAKELSQQAEEQLEETLTEELPDSVTIDVDAKADEDNAQMVVSLYDEEITEIVDDVVVDDVDVSLLHPRQFIIGEDVVGGGGPQRERIQNIKGIIADLEDEFDGGAPVQQVIRHARRVGMDKPKAEHEIDKLKQKGEVYEPRTDHLRTT</sequence>
<feature type="compositionally biased region" description="Acidic residues" evidence="1">
    <location>
        <begin position="39"/>
        <end position="50"/>
    </location>
</feature>
<evidence type="ECO:0000256" key="1">
    <source>
        <dbReference type="SAM" id="MobiDB-lite"/>
    </source>
</evidence>
<evidence type="ECO:0000313" key="4">
    <source>
        <dbReference type="Proteomes" id="UP000242917"/>
    </source>
</evidence>
<proteinExistence type="predicted"/>
<dbReference type="Proteomes" id="UP000242917">
    <property type="component" value="Plasmid pNYT2"/>
</dbReference>
<reference evidence="3 4" key="1">
    <citation type="submission" date="2017-01" db="EMBL/GenBank/DDBJ databases">
        <title>A Red Light-Sensitive Sensory Rhodopsin I From Haloarcula taiwanensis, A New Haloarchaeon Isolated From Taiwan.</title>
        <authorList>
            <person name="Yang C.-S."/>
            <person name="Han Y.-A."/>
            <person name="Chen P.-C."/>
            <person name="Ng W.V."/>
            <person name="Chen T.-W."/>
        </authorList>
    </citation>
    <scope>NUCLEOTIDE SEQUENCE [LARGE SCALE GENOMIC DNA]</scope>
    <source>
        <strain evidence="3 4">Taiwanensis</strain>
        <plasmid evidence="3 4">pNYT2</plasmid>
    </source>
</reference>
<name>A0A2H5A486_9EURY</name>
<dbReference type="KEGG" id="hta:BVU17_18525"/>
<dbReference type="EMBL" id="CP019157">
    <property type="protein sequence ID" value="AUG49569.1"/>
    <property type="molecule type" value="Genomic_DNA"/>
</dbReference>
<feature type="region of interest" description="Disordered" evidence="1">
    <location>
        <begin position="17"/>
        <end position="50"/>
    </location>
</feature>
<geneLocation type="plasmid" evidence="3 4">
    <name>pNYT2</name>
</geneLocation>
<feature type="domain" description="MCM C-terminal" evidence="2">
    <location>
        <begin position="115"/>
        <end position="175"/>
    </location>
</feature>
<gene>
    <name evidence="3" type="ORF">BVU17_18525</name>
</gene>
<dbReference type="Pfam" id="PF21120">
    <property type="entry name" value="WHD_MCM_arc"/>
    <property type="match status" value="1"/>
</dbReference>
<evidence type="ECO:0000259" key="2">
    <source>
        <dbReference type="Pfam" id="PF21120"/>
    </source>
</evidence>
<dbReference type="InterPro" id="IPR036388">
    <property type="entry name" value="WH-like_DNA-bd_sf"/>
</dbReference>
<dbReference type="Gene3D" id="1.10.10.10">
    <property type="entry name" value="Winged helix-like DNA-binding domain superfamily/Winged helix DNA-binding domain"/>
    <property type="match status" value="1"/>
</dbReference>
<keyword evidence="3" id="KW-0614">Plasmid</keyword>
<feature type="region of interest" description="Disordered" evidence="1">
    <location>
        <begin position="147"/>
        <end position="177"/>
    </location>
</feature>
<protein>
    <recommendedName>
        <fullName evidence="2">MCM C-terminal domain-containing protein</fullName>
    </recommendedName>
</protein>
<feature type="compositionally biased region" description="Basic and acidic residues" evidence="1">
    <location>
        <begin position="17"/>
        <end position="32"/>
    </location>
</feature>
<accession>A0A2H5A486</accession>
<dbReference type="AlphaFoldDB" id="A0A2H5A486"/>
<organism evidence="3 4">
    <name type="scientific">Haloarcula taiwanensis</name>
    <dbReference type="NCBI Taxonomy" id="1932004"/>
    <lineage>
        <taxon>Archaea</taxon>
        <taxon>Methanobacteriati</taxon>
        <taxon>Methanobacteriota</taxon>
        <taxon>Stenosarchaea group</taxon>
        <taxon>Halobacteria</taxon>
        <taxon>Halobacteriales</taxon>
        <taxon>Haloarculaceae</taxon>
        <taxon>Haloarcula</taxon>
    </lineage>
</organism>
<dbReference type="InterPro" id="IPR048907">
    <property type="entry name" value="WHD_MCM_arc"/>
</dbReference>